<organism evidence="1">
    <name type="scientific">marine metagenome</name>
    <dbReference type="NCBI Taxonomy" id="408172"/>
    <lineage>
        <taxon>unclassified sequences</taxon>
        <taxon>metagenomes</taxon>
        <taxon>ecological metagenomes</taxon>
    </lineage>
</organism>
<dbReference type="Pfam" id="PF20903">
    <property type="entry name" value="SPL"/>
    <property type="match status" value="1"/>
</dbReference>
<dbReference type="GO" id="GO:0042601">
    <property type="term" value="C:endospore-forming forespore"/>
    <property type="evidence" value="ECO:0007669"/>
    <property type="project" value="TreeGrafter"/>
</dbReference>
<dbReference type="PANTHER" id="PTHR37822">
    <property type="entry name" value="SPORE PHOTOPRODUCT LYASE-RELATED"/>
    <property type="match status" value="1"/>
</dbReference>
<dbReference type="EMBL" id="UINC01001132">
    <property type="protein sequence ID" value="SUZ71775.1"/>
    <property type="molecule type" value="Genomic_DNA"/>
</dbReference>
<sequence length="327" mass="38008">MFSAIYIENEVKRYERVERILNRYPDVPHISCERYGEIFNRNAQNFRLQKRSPALILARKHGNLVLPAPEGYGFDNSPSFYFSHMLNCVYDCRYCFLQGMYRSANYVVFVNYEEFESALSTNIVRYPGPSVYYSGYDCDSLALEPVSKFCKYFLPFFSKHPEAVIEIRTKSTQVRTLLEHTPLENCIIAMSFTAHDEAKRWEHKVPSIAKRLDALQKLQQAGWPIAIRFEPLIFGRDMLERYLSLFEQIFGVLDSSAIHSVSTGGFRMPVEYMKNIIKLYPDEALFARPMHTKNGVMSMLAKDSCPHDAIEELLFGFISTKQYYRCA</sequence>
<dbReference type="AlphaFoldDB" id="A0A381PXK2"/>
<proteinExistence type="predicted"/>
<dbReference type="InterPro" id="IPR049539">
    <property type="entry name" value="SPL"/>
</dbReference>
<name>A0A381PXK2_9ZZZZ</name>
<dbReference type="Gene3D" id="3.40.50.12110">
    <property type="match status" value="1"/>
</dbReference>
<reference evidence="1" key="1">
    <citation type="submission" date="2018-05" db="EMBL/GenBank/DDBJ databases">
        <authorList>
            <person name="Lanie J.A."/>
            <person name="Ng W.-L."/>
            <person name="Kazmierczak K.M."/>
            <person name="Andrzejewski T.M."/>
            <person name="Davidsen T.M."/>
            <person name="Wayne K.J."/>
            <person name="Tettelin H."/>
            <person name="Glass J.I."/>
            <person name="Rusch D."/>
            <person name="Podicherti R."/>
            <person name="Tsui H.-C.T."/>
            <person name="Winkler M.E."/>
        </authorList>
    </citation>
    <scope>NUCLEOTIDE SEQUENCE</scope>
</reference>
<dbReference type="Gene3D" id="3.80.30.30">
    <property type="match status" value="1"/>
</dbReference>
<protein>
    <recommendedName>
        <fullName evidence="2">DNA photolyase</fullName>
    </recommendedName>
</protein>
<dbReference type="PANTHER" id="PTHR37822:SF2">
    <property type="entry name" value="SPORE PHOTOPRODUCT LYASE"/>
    <property type="match status" value="1"/>
</dbReference>
<dbReference type="GO" id="GO:0051539">
    <property type="term" value="F:4 iron, 4 sulfur cluster binding"/>
    <property type="evidence" value="ECO:0007669"/>
    <property type="project" value="TreeGrafter"/>
</dbReference>
<gene>
    <name evidence="1" type="ORF">METZ01_LOCUS24629</name>
</gene>
<evidence type="ECO:0000313" key="1">
    <source>
        <dbReference type="EMBL" id="SUZ71775.1"/>
    </source>
</evidence>
<dbReference type="GO" id="GO:0003913">
    <property type="term" value="F:DNA photolyase activity"/>
    <property type="evidence" value="ECO:0007669"/>
    <property type="project" value="TreeGrafter"/>
</dbReference>
<accession>A0A381PXK2</accession>
<dbReference type="GO" id="GO:1904047">
    <property type="term" value="F:S-adenosyl-L-methionine binding"/>
    <property type="evidence" value="ECO:0007669"/>
    <property type="project" value="TreeGrafter"/>
</dbReference>
<evidence type="ECO:0008006" key="2">
    <source>
        <dbReference type="Google" id="ProtNLM"/>
    </source>
</evidence>